<proteinExistence type="predicted"/>
<reference evidence="2" key="2">
    <citation type="submission" date="2018-05" db="EMBL/GenBank/DDBJ databases">
        <title>OpunRS2 (Oryza punctata Reference Sequence Version 2).</title>
        <authorList>
            <person name="Zhang J."/>
            <person name="Kudrna D."/>
            <person name="Lee S."/>
            <person name="Talag J."/>
            <person name="Welchert J."/>
            <person name="Wing R.A."/>
        </authorList>
    </citation>
    <scope>NUCLEOTIDE SEQUENCE [LARGE SCALE GENOMIC DNA]</scope>
</reference>
<feature type="compositionally biased region" description="Polar residues" evidence="1">
    <location>
        <begin position="391"/>
        <end position="406"/>
    </location>
</feature>
<dbReference type="Proteomes" id="UP000026962">
    <property type="component" value="Chromosome 12"/>
</dbReference>
<protein>
    <submittedName>
        <fullName evidence="2">Uncharacterized protein</fullName>
    </submittedName>
</protein>
<organism evidence="2">
    <name type="scientific">Oryza punctata</name>
    <name type="common">Red rice</name>
    <dbReference type="NCBI Taxonomy" id="4537"/>
    <lineage>
        <taxon>Eukaryota</taxon>
        <taxon>Viridiplantae</taxon>
        <taxon>Streptophyta</taxon>
        <taxon>Embryophyta</taxon>
        <taxon>Tracheophyta</taxon>
        <taxon>Spermatophyta</taxon>
        <taxon>Magnoliopsida</taxon>
        <taxon>Liliopsida</taxon>
        <taxon>Poales</taxon>
        <taxon>Poaceae</taxon>
        <taxon>BOP clade</taxon>
        <taxon>Oryzoideae</taxon>
        <taxon>Oryzeae</taxon>
        <taxon>Oryzinae</taxon>
        <taxon>Oryza</taxon>
    </lineage>
</organism>
<feature type="compositionally biased region" description="Low complexity" evidence="1">
    <location>
        <begin position="130"/>
        <end position="140"/>
    </location>
</feature>
<feature type="region of interest" description="Disordered" evidence="1">
    <location>
        <begin position="386"/>
        <end position="406"/>
    </location>
</feature>
<evidence type="ECO:0000256" key="1">
    <source>
        <dbReference type="SAM" id="MobiDB-lite"/>
    </source>
</evidence>
<evidence type="ECO:0000313" key="3">
    <source>
        <dbReference type="Proteomes" id="UP000026962"/>
    </source>
</evidence>
<feature type="region of interest" description="Disordered" evidence="1">
    <location>
        <begin position="200"/>
        <end position="221"/>
    </location>
</feature>
<name>A0A0E0MKU9_ORYPU</name>
<feature type="region of interest" description="Disordered" evidence="1">
    <location>
        <begin position="325"/>
        <end position="350"/>
    </location>
</feature>
<dbReference type="Gramene" id="OPUNC12G06240.1">
    <property type="protein sequence ID" value="OPUNC12G06240.1"/>
    <property type="gene ID" value="OPUNC12G06240"/>
</dbReference>
<feature type="compositionally biased region" description="Polar residues" evidence="1">
    <location>
        <begin position="203"/>
        <end position="215"/>
    </location>
</feature>
<accession>A0A0E0MKU9</accession>
<feature type="compositionally biased region" description="Polar residues" evidence="1">
    <location>
        <begin position="14"/>
        <end position="25"/>
    </location>
</feature>
<keyword evidence="3" id="KW-1185">Reference proteome</keyword>
<dbReference type="OMA" id="EEPIFWP"/>
<evidence type="ECO:0000313" key="2">
    <source>
        <dbReference type="EnsemblPlants" id="OPUNC12G06240.1"/>
    </source>
</evidence>
<feature type="compositionally biased region" description="Basic and acidic residues" evidence="1">
    <location>
        <begin position="1"/>
        <end position="11"/>
    </location>
</feature>
<dbReference type="eggNOG" id="ENOG502S02R">
    <property type="taxonomic scope" value="Eukaryota"/>
</dbReference>
<dbReference type="PANTHER" id="PTHR36707:SF1">
    <property type="entry name" value="T20M3.17 PROTEIN"/>
    <property type="match status" value="1"/>
</dbReference>
<dbReference type="PANTHER" id="PTHR36707">
    <property type="entry name" value="T20M3.17 PROTEIN"/>
    <property type="match status" value="1"/>
</dbReference>
<dbReference type="HOGENOM" id="CLU_617345_0_0_1"/>
<reference evidence="2" key="1">
    <citation type="submission" date="2015-04" db="UniProtKB">
        <authorList>
            <consortium name="EnsemblPlants"/>
        </authorList>
    </citation>
    <scope>IDENTIFICATION</scope>
</reference>
<sequence>MEVPKEDKNVCSKEISTQSMGETENAVSDFSKVSPMANPASPPECGGSEFDNNVTSLQNHLMAHLSLCSLNDACMNMMEVTTSADREVPSAILNCPLKSVNKDANTELVIQWNLGLGDFPSCGDSSCDSSLSERSSVTSSPCTSFTAHSDTRSEDLDGVDIWVSSLDLNEDSDLLQEKEHDLGFLSSDFPSPSFSAVRRSLQFGPSGSSPATSQLRKQDNDSDEPIFWPFEHTSYYSPEFDKFLLVSPRRTTTDVGSAGIHRFNPIVQRLHKNKLSSARKSVGSLHGSVILGAKVTKSSQDKVQKATAVPSWLSRTTKTFSSKHQLPSNCEKRKPSHLKISPPRKDRYPQLQSGHTVQELEASDHQKLAVEKVLIEQFIGLDEFDGHEGISSDSSDNQFSLFLSPR</sequence>
<feature type="region of interest" description="Disordered" evidence="1">
    <location>
        <begin position="1"/>
        <end position="25"/>
    </location>
</feature>
<dbReference type="EnsemblPlants" id="OPUNC12G06240.1">
    <property type="protein sequence ID" value="OPUNC12G06240.1"/>
    <property type="gene ID" value="OPUNC12G06240"/>
</dbReference>
<dbReference type="AlphaFoldDB" id="A0A0E0MKU9"/>
<feature type="region of interest" description="Disordered" evidence="1">
    <location>
        <begin position="130"/>
        <end position="151"/>
    </location>
</feature>